<name>A0AAU9E070_9FIRM</name>
<proteinExistence type="predicted"/>
<evidence type="ECO:0000313" key="1">
    <source>
        <dbReference type="EMBL" id="BEP27744.1"/>
    </source>
</evidence>
<reference evidence="1 2" key="1">
    <citation type="submission" date="2023-08" db="EMBL/GenBank/DDBJ databases">
        <title>Helicovermis profunda gen. nov., sp. nov., a novel mesophilic, fermentative bacterium within the Bacillota from a deep-sea hydrothermal vent chimney.</title>
        <authorList>
            <person name="Miyazaki U."/>
            <person name="Mizutani D."/>
            <person name="Hashimoto Y."/>
            <person name="Tame A."/>
            <person name="Sawayama S."/>
            <person name="Miyazaki J."/>
            <person name="Takai K."/>
            <person name="Nakagawa S."/>
        </authorList>
    </citation>
    <scope>NUCLEOTIDE SEQUENCE [LARGE SCALE GENOMIC DNA]</scope>
    <source>
        <strain evidence="1 2">S502</strain>
    </source>
</reference>
<sequence length="245" mass="29140">MNNDIRLYEEEVEESIEYMKNNKLEQILNDIYDLPRDGKCGGCASCCVEAVPASYIEFINIYRYLLIHKDIYNSVIKDIFTYYFTEPVVRRECPFLSKDKLCKIYDKRPLTCRIFGHLSKADHEKNYKEINEKNNEVKEFFKGRYNLNIPQKVVDYKLEYCENFKTESNITLKEREILFNSLIDLDSKFLAMDLLDEEFFNISLVSWFIYLYYDMETAGELKVDISKQILKNGESELLEKILKSI</sequence>
<dbReference type="KEGG" id="hprf:HLPR_00750"/>
<dbReference type="InterPro" id="IPR005358">
    <property type="entry name" value="Puta_zinc/iron-chelating_dom"/>
</dbReference>
<dbReference type="AlphaFoldDB" id="A0AAU9E070"/>
<accession>A0AAU9E070</accession>
<protein>
    <submittedName>
        <fullName evidence="1">YkgJ family cysteine cluster protein</fullName>
    </submittedName>
</protein>
<organism evidence="1 2">
    <name type="scientific">Helicovermis profundi</name>
    <dbReference type="NCBI Taxonomy" id="3065157"/>
    <lineage>
        <taxon>Bacteria</taxon>
        <taxon>Bacillati</taxon>
        <taxon>Bacillota</taxon>
        <taxon>Clostridia</taxon>
        <taxon>Helicovermis</taxon>
    </lineage>
</organism>
<dbReference type="Pfam" id="PF03692">
    <property type="entry name" value="CxxCxxCC"/>
    <property type="match status" value="1"/>
</dbReference>
<keyword evidence="2" id="KW-1185">Reference proteome</keyword>
<dbReference type="RefSeq" id="WP_338536114.1">
    <property type="nucleotide sequence ID" value="NZ_AP028654.1"/>
</dbReference>
<gene>
    <name evidence="1" type="ORF">HLPR_00750</name>
</gene>
<dbReference type="EMBL" id="AP028654">
    <property type="protein sequence ID" value="BEP27744.1"/>
    <property type="molecule type" value="Genomic_DNA"/>
</dbReference>
<evidence type="ECO:0000313" key="2">
    <source>
        <dbReference type="Proteomes" id="UP001321786"/>
    </source>
</evidence>
<dbReference type="Proteomes" id="UP001321786">
    <property type="component" value="Chromosome"/>
</dbReference>